<keyword evidence="1" id="KW-0812">Transmembrane</keyword>
<sequence>MPEYIDREAFKKSVEERYCKPCKAEGKDHNGCRCRACWVDDMLDEVDCFQPSDVVPVVRCGDCKHSRELDRSDRYEDSFVDGCLISFVIMGNGRTNLLNKRRRYMKKNVVKVVALVVFLVAFAIIAVSLAGCSEAEKVNYNISKQADYFGSERRITVYNARTDNVILNVEGYMSISNNGNGELIVTCKVGPNEYKKNYVYLNSYTLYVVEDITGTHTDPYHYKLYFHTEILPTIEVKP</sequence>
<organism evidence="2">
    <name type="scientific">Myoviridae sp. ct25F5</name>
    <dbReference type="NCBI Taxonomy" id="2826604"/>
    <lineage>
        <taxon>Viruses</taxon>
        <taxon>Duplodnaviria</taxon>
        <taxon>Heunggongvirae</taxon>
        <taxon>Uroviricota</taxon>
        <taxon>Caudoviricetes</taxon>
    </lineage>
</organism>
<dbReference type="Pfam" id="PF25682">
    <property type="entry name" value="Phage_VG64"/>
    <property type="match status" value="1"/>
</dbReference>
<proteinExistence type="predicted"/>
<name>A0A8S5LT69_9CAUD</name>
<protein>
    <submittedName>
        <fullName evidence="2">Uncharacterized protein</fullName>
    </submittedName>
</protein>
<dbReference type="EMBL" id="BK014731">
    <property type="protein sequence ID" value="DAD73196.1"/>
    <property type="molecule type" value="Genomic_DNA"/>
</dbReference>
<accession>A0A8S5LT69</accession>
<keyword evidence="1" id="KW-0472">Membrane</keyword>
<evidence type="ECO:0000256" key="1">
    <source>
        <dbReference type="SAM" id="Phobius"/>
    </source>
</evidence>
<keyword evidence="1" id="KW-1133">Transmembrane helix</keyword>
<reference evidence="2" key="1">
    <citation type="journal article" date="2021" name="Proc. Natl. Acad. Sci. U.S.A.">
        <title>A Catalog of Tens of Thousands of Viruses from Human Metagenomes Reveals Hidden Associations with Chronic Diseases.</title>
        <authorList>
            <person name="Tisza M.J."/>
            <person name="Buck C.B."/>
        </authorList>
    </citation>
    <scope>NUCLEOTIDE SEQUENCE</scope>
    <source>
        <strain evidence="2">Ct25F5</strain>
    </source>
</reference>
<feature type="transmembrane region" description="Helical" evidence="1">
    <location>
        <begin position="109"/>
        <end position="131"/>
    </location>
</feature>
<dbReference type="InterPro" id="IPR058243">
    <property type="entry name" value="Phage_VG64"/>
</dbReference>
<evidence type="ECO:0000313" key="2">
    <source>
        <dbReference type="EMBL" id="DAD73196.1"/>
    </source>
</evidence>